<proteinExistence type="predicted"/>
<dbReference type="EMBL" id="LFML01000044">
    <property type="protein sequence ID" value="KMO97678.1"/>
    <property type="molecule type" value="Genomic_DNA"/>
</dbReference>
<protein>
    <recommendedName>
        <fullName evidence="5">Haemophore haem-binding domain-containing protein</fullName>
    </recommendedName>
</protein>
<accession>A0A0J6XSB5</accession>
<dbReference type="Proteomes" id="UP000035932">
    <property type="component" value="Unassembled WGS sequence"/>
</dbReference>
<keyword evidence="2" id="KW-0732">Signal</keyword>
<dbReference type="RefSeq" id="WP_048476499.1">
    <property type="nucleotide sequence ID" value="NZ_JBIRUD010000009.1"/>
</dbReference>
<comment type="caution">
    <text evidence="3">The sequence shown here is derived from an EMBL/GenBank/DDBJ whole genome shotgun (WGS) entry which is preliminary data.</text>
</comment>
<reference evidence="3 4" key="1">
    <citation type="submission" date="2015-06" db="EMBL/GenBank/DDBJ databases">
        <title>Recapitulation of the evolution of biosynthetic gene clusters reveals hidden chemical diversity on bacterial genomes.</title>
        <authorList>
            <person name="Cruz-Morales P."/>
            <person name="Martinez-Guerrero C."/>
            <person name="Morales-Escalante M.A."/>
            <person name="Yanez-Guerra L.A."/>
            <person name="Kopp J.F."/>
            <person name="Feldmann J."/>
            <person name="Ramos-Aboites H.E."/>
            <person name="Barona-Gomez F."/>
        </authorList>
    </citation>
    <scope>NUCLEOTIDE SEQUENCE [LARGE SCALE GENOMIC DNA]</scope>
    <source>
        <strain evidence="3 4">ATCC 31245</strain>
    </source>
</reference>
<dbReference type="OrthoDB" id="3872804at2"/>
<feature type="compositionally biased region" description="Low complexity" evidence="1">
    <location>
        <begin position="32"/>
        <end position="47"/>
    </location>
</feature>
<name>A0A0J6XSB5_9ACTN</name>
<dbReference type="STRING" id="66430.ACS04_11675"/>
<organism evidence="3 4">
    <name type="scientific">Streptomyces roseus</name>
    <dbReference type="NCBI Taxonomy" id="66430"/>
    <lineage>
        <taxon>Bacteria</taxon>
        <taxon>Bacillati</taxon>
        <taxon>Actinomycetota</taxon>
        <taxon>Actinomycetes</taxon>
        <taxon>Kitasatosporales</taxon>
        <taxon>Streptomycetaceae</taxon>
        <taxon>Streptomyces</taxon>
    </lineage>
</organism>
<keyword evidence="4" id="KW-1185">Reference proteome</keyword>
<evidence type="ECO:0000256" key="2">
    <source>
        <dbReference type="SAM" id="SignalP"/>
    </source>
</evidence>
<evidence type="ECO:0000313" key="3">
    <source>
        <dbReference type="EMBL" id="KMO97678.1"/>
    </source>
</evidence>
<evidence type="ECO:0008006" key="5">
    <source>
        <dbReference type="Google" id="ProtNLM"/>
    </source>
</evidence>
<feature type="signal peptide" evidence="2">
    <location>
        <begin position="1"/>
        <end position="29"/>
    </location>
</feature>
<evidence type="ECO:0000313" key="4">
    <source>
        <dbReference type="Proteomes" id="UP000035932"/>
    </source>
</evidence>
<dbReference type="PATRIC" id="fig|66430.4.peg.4730"/>
<gene>
    <name evidence="3" type="ORF">ACS04_11675</name>
</gene>
<feature type="chain" id="PRO_5005284691" description="Haemophore haem-binding domain-containing protein" evidence="2">
    <location>
        <begin position="30"/>
        <end position="138"/>
    </location>
</feature>
<sequence length="138" mass="14422">MLPNRKTAATAIGALALSGALIWAAPAQAESASPAPAASKTAESAPKGDGAKAICKRLPKAQTRVNTAIDRLKGGPTVLGSVARLEQRVANAQTAGHTQVHDYLNDRLTFRKNLLPTLQKRQDDLKAVSAWCSAQGAK</sequence>
<dbReference type="AlphaFoldDB" id="A0A0J6XSB5"/>
<evidence type="ECO:0000256" key="1">
    <source>
        <dbReference type="SAM" id="MobiDB-lite"/>
    </source>
</evidence>
<feature type="region of interest" description="Disordered" evidence="1">
    <location>
        <begin position="32"/>
        <end position="51"/>
    </location>
</feature>